<dbReference type="PROSITE" id="PS00645">
    <property type="entry name" value="COMPLEX1_51K_2"/>
    <property type="match status" value="1"/>
</dbReference>
<dbReference type="SUPFAM" id="SSF140490">
    <property type="entry name" value="Nqo1C-terminal domain-like"/>
    <property type="match status" value="1"/>
</dbReference>
<keyword evidence="8" id="KW-0479">Metal-binding</keyword>
<dbReference type="InterPro" id="IPR001949">
    <property type="entry name" value="NADH-UbQ_OxRdtase_51kDa_CS"/>
</dbReference>
<proteinExistence type="inferred from homology"/>
<dbReference type="GO" id="GO:0051539">
    <property type="term" value="F:4 iron, 4 sulfur cluster binding"/>
    <property type="evidence" value="ECO:0007669"/>
    <property type="project" value="UniProtKB-KW"/>
</dbReference>
<dbReference type="InterPro" id="IPR037207">
    <property type="entry name" value="Nuop51_4Fe4S-bd_sf"/>
</dbReference>
<keyword evidence="6" id="KW-0285">Flavoprotein</keyword>
<keyword evidence="11" id="KW-0411">Iron-sulfur</keyword>
<gene>
    <name evidence="18" type="ORF">WR25_18263</name>
</gene>
<evidence type="ECO:0000313" key="18">
    <source>
        <dbReference type="EMBL" id="PAV87359.1"/>
    </source>
</evidence>
<comment type="catalytic activity">
    <reaction evidence="16">
        <text>a ubiquinone + NADH + 5 H(+)(in) = a ubiquinol + NAD(+) + 4 H(+)(out)</text>
        <dbReference type="Rhea" id="RHEA:29091"/>
        <dbReference type="Rhea" id="RHEA-COMP:9565"/>
        <dbReference type="Rhea" id="RHEA-COMP:9566"/>
        <dbReference type="ChEBI" id="CHEBI:15378"/>
        <dbReference type="ChEBI" id="CHEBI:16389"/>
        <dbReference type="ChEBI" id="CHEBI:17976"/>
        <dbReference type="ChEBI" id="CHEBI:57540"/>
        <dbReference type="ChEBI" id="CHEBI:57945"/>
        <dbReference type="EC" id="7.1.1.2"/>
    </reaction>
    <physiologicalReaction direction="left-to-right" evidence="16">
        <dbReference type="Rhea" id="RHEA:29092"/>
    </physiologicalReaction>
</comment>
<dbReference type="Gene3D" id="3.40.50.11540">
    <property type="entry name" value="NADH-ubiquinone oxidoreductase 51kDa subunit"/>
    <property type="match status" value="1"/>
</dbReference>
<evidence type="ECO:0000256" key="8">
    <source>
        <dbReference type="ARBA" id="ARBA00022723"/>
    </source>
</evidence>
<evidence type="ECO:0000256" key="2">
    <source>
        <dbReference type="ARBA" id="ARBA00001966"/>
    </source>
</evidence>
<keyword evidence="19" id="KW-1185">Reference proteome</keyword>
<evidence type="ECO:0000256" key="9">
    <source>
        <dbReference type="ARBA" id="ARBA00022967"/>
    </source>
</evidence>
<dbReference type="InterPro" id="IPR050837">
    <property type="entry name" value="ComplexI_51kDa_subunit"/>
</dbReference>
<keyword evidence="7" id="KW-0288">FMN</keyword>
<dbReference type="GO" id="GO:0010181">
    <property type="term" value="F:FMN binding"/>
    <property type="evidence" value="ECO:0007669"/>
    <property type="project" value="InterPro"/>
</dbReference>
<dbReference type="InterPro" id="IPR011538">
    <property type="entry name" value="Nuo51_FMN-bd"/>
</dbReference>
<dbReference type="InterPro" id="IPR037225">
    <property type="entry name" value="Nuo51_FMN-bd_sf"/>
</dbReference>
<keyword evidence="5" id="KW-0004">4Fe-4S</keyword>
<evidence type="ECO:0000256" key="3">
    <source>
        <dbReference type="ARBA" id="ARBA00007523"/>
    </source>
</evidence>
<evidence type="ECO:0000256" key="12">
    <source>
        <dbReference type="ARBA" id="ARBA00023027"/>
    </source>
</evidence>
<organism evidence="18 19">
    <name type="scientific">Diploscapter pachys</name>
    <dbReference type="NCBI Taxonomy" id="2018661"/>
    <lineage>
        <taxon>Eukaryota</taxon>
        <taxon>Metazoa</taxon>
        <taxon>Ecdysozoa</taxon>
        <taxon>Nematoda</taxon>
        <taxon>Chromadorea</taxon>
        <taxon>Rhabditida</taxon>
        <taxon>Rhabditina</taxon>
        <taxon>Rhabditomorpha</taxon>
        <taxon>Rhabditoidea</taxon>
        <taxon>Rhabditidae</taxon>
        <taxon>Diploscapter</taxon>
    </lineage>
</organism>
<dbReference type="Gene3D" id="1.20.1440.230">
    <property type="entry name" value="NADH-ubiquinone oxidoreductase 51kDa subunit, iron-sulphur binding domain"/>
    <property type="match status" value="1"/>
</dbReference>
<dbReference type="PANTHER" id="PTHR11780:SF10">
    <property type="entry name" value="NADH DEHYDROGENASE [UBIQUINONE] FLAVOPROTEIN 1, MITOCHONDRIAL"/>
    <property type="match status" value="1"/>
</dbReference>
<evidence type="ECO:0000256" key="13">
    <source>
        <dbReference type="ARBA" id="ARBA00030807"/>
    </source>
</evidence>
<dbReference type="PANTHER" id="PTHR11780">
    <property type="entry name" value="NADH-UBIQUINONE OXIDOREDUCTASE FLAVOPROTEIN 1 NDUFV1"/>
    <property type="match status" value="1"/>
</dbReference>
<keyword evidence="12" id="KW-0520">NAD</keyword>
<protein>
    <recommendedName>
        <fullName evidence="4">NADH dehydrogenase [ubiquinone] flavoprotein 1, mitochondrial</fullName>
    </recommendedName>
    <alternativeName>
        <fullName evidence="13">Complex I-51kD</fullName>
    </alternativeName>
    <alternativeName>
        <fullName evidence="14">NADH-ubiquinone oxidoreductase 51 kDa subunit</fullName>
    </alternativeName>
</protein>
<dbReference type="GO" id="GO:0046872">
    <property type="term" value="F:metal ion binding"/>
    <property type="evidence" value="ECO:0007669"/>
    <property type="project" value="UniProtKB-KW"/>
</dbReference>
<evidence type="ECO:0000256" key="6">
    <source>
        <dbReference type="ARBA" id="ARBA00022630"/>
    </source>
</evidence>
<evidence type="ECO:0000256" key="14">
    <source>
        <dbReference type="ARBA" id="ARBA00030999"/>
    </source>
</evidence>
<name>A0A2A2LMJ4_9BILA</name>
<dbReference type="FunFam" id="3.40.50.11540:FF:000001">
    <property type="entry name" value="NADH dehydrogenase [ubiquinone] flavoprotein 1, mitochondrial"/>
    <property type="match status" value="1"/>
</dbReference>
<dbReference type="SMART" id="SM00928">
    <property type="entry name" value="NADH_4Fe-4S"/>
    <property type="match status" value="1"/>
</dbReference>
<dbReference type="GO" id="GO:0008137">
    <property type="term" value="F:NADH dehydrogenase (ubiquinone) activity"/>
    <property type="evidence" value="ECO:0007669"/>
    <property type="project" value="UniProtKB-EC"/>
</dbReference>
<evidence type="ECO:0000256" key="11">
    <source>
        <dbReference type="ARBA" id="ARBA00023014"/>
    </source>
</evidence>
<feature type="domain" description="NADH-ubiquinone oxidoreductase 51kDa subunit iron-sulphur binding" evidence="17">
    <location>
        <begin position="339"/>
        <end position="384"/>
    </location>
</feature>
<comment type="subunit">
    <text evidence="15">Core subunit of respiratory chain NADH dehydrogenase (Complex I) which is composed of 45 different subunits. This is a component of the flavoprotein-sulfur (FP) fragment of the enzyme. Interacts with RAB5IF.</text>
</comment>
<evidence type="ECO:0000256" key="1">
    <source>
        <dbReference type="ARBA" id="ARBA00001917"/>
    </source>
</evidence>
<dbReference type="OrthoDB" id="42889at2759"/>
<dbReference type="Pfam" id="PF10589">
    <property type="entry name" value="NADH_4Fe-4S"/>
    <property type="match status" value="1"/>
</dbReference>
<comment type="similarity">
    <text evidence="3">Belongs to the complex I 51 kDa subunit family.</text>
</comment>
<evidence type="ECO:0000256" key="7">
    <source>
        <dbReference type="ARBA" id="ARBA00022643"/>
    </source>
</evidence>
<dbReference type="AlphaFoldDB" id="A0A2A2LMJ4"/>
<dbReference type="STRING" id="2018661.A0A2A2LMJ4"/>
<dbReference type="GO" id="GO:0005739">
    <property type="term" value="C:mitochondrion"/>
    <property type="evidence" value="ECO:0007669"/>
    <property type="project" value="UniProtKB-ARBA"/>
</dbReference>
<evidence type="ECO:0000256" key="10">
    <source>
        <dbReference type="ARBA" id="ARBA00023004"/>
    </source>
</evidence>
<dbReference type="PROSITE" id="PS00644">
    <property type="entry name" value="COMPLEX1_51K_1"/>
    <property type="match status" value="1"/>
</dbReference>
<dbReference type="SUPFAM" id="SSF142019">
    <property type="entry name" value="Nqo1 FMN-binding domain-like"/>
    <property type="match status" value="1"/>
</dbReference>
<comment type="cofactor">
    <cofactor evidence="1">
        <name>FMN</name>
        <dbReference type="ChEBI" id="CHEBI:58210"/>
    </cofactor>
</comment>
<sequence>MASPLAAAGRAFLASSPRFTLRTAATAPPAAPAKQEKTTFGNLKDSDRIFTNLYGRHDYRLKGAMSRGDWYKTKEIILKGSDFILGELRTSGLRGRGGAGFPSGMKWGFMNKPFDGRPKYLVVNADEGEPGTCKDREIMRHDPHKLIEGCLIGGVAMGARAAYIYIRGEFYNEACILQEAINEAYKAGFLGKDCLGTGYNFDVFVHRGAGAYICGEETALIESLEGKQGKPRLKPPFPADIGVFGCPTTLFCISGQVNNPCTVEEEMSVPLKELIERHCGGVIGGWDNLLAIIPGGSSVPLLPRSICDTVLMDFDALVQVQSGLGTAAVIVMNKQTDVVKCIARLSLFYKHESCGQCTPCREGCNWLNKIMWRFVDGRAKPSEIDMIWELSKQIEGHTICALGDAAAWPVQGLIRHFRPELERRMAEFHQKVLEEKGQKAISS</sequence>
<dbReference type="EMBL" id="LIAE01006574">
    <property type="protein sequence ID" value="PAV87359.1"/>
    <property type="molecule type" value="Genomic_DNA"/>
</dbReference>
<evidence type="ECO:0000313" key="19">
    <source>
        <dbReference type="Proteomes" id="UP000218231"/>
    </source>
</evidence>
<evidence type="ECO:0000256" key="16">
    <source>
        <dbReference type="ARBA" id="ARBA00048769"/>
    </source>
</evidence>
<dbReference type="Pfam" id="PF01512">
    <property type="entry name" value="Complex1_51K"/>
    <property type="match status" value="1"/>
</dbReference>
<reference evidence="18 19" key="1">
    <citation type="journal article" date="2017" name="Curr. Biol.">
        <title>Genome architecture and evolution of a unichromosomal asexual nematode.</title>
        <authorList>
            <person name="Fradin H."/>
            <person name="Zegar C."/>
            <person name="Gutwein M."/>
            <person name="Lucas J."/>
            <person name="Kovtun M."/>
            <person name="Corcoran D."/>
            <person name="Baugh L.R."/>
            <person name="Kiontke K."/>
            <person name="Gunsalus K."/>
            <person name="Fitch D.H."/>
            <person name="Piano F."/>
        </authorList>
    </citation>
    <scope>NUCLEOTIDE SEQUENCE [LARGE SCALE GENOMIC DNA]</scope>
    <source>
        <strain evidence="18">PF1309</strain>
    </source>
</reference>
<evidence type="ECO:0000256" key="5">
    <source>
        <dbReference type="ARBA" id="ARBA00022485"/>
    </source>
</evidence>
<evidence type="ECO:0000259" key="17">
    <source>
        <dbReference type="SMART" id="SM00928"/>
    </source>
</evidence>
<dbReference type="InterPro" id="IPR019575">
    <property type="entry name" value="Nuop51_4Fe4S-bd"/>
</dbReference>
<keyword evidence="9" id="KW-1278">Translocase</keyword>
<comment type="caution">
    <text evidence="18">The sequence shown here is derived from an EMBL/GenBank/DDBJ whole genome shotgun (WGS) entry which is preliminary data.</text>
</comment>
<comment type="cofactor">
    <cofactor evidence="2">
        <name>[4Fe-4S] cluster</name>
        <dbReference type="ChEBI" id="CHEBI:49883"/>
    </cofactor>
</comment>
<dbReference type="SUPFAM" id="SSF142984">
    <property type="entry name" value="Nqo1 middle domain-like"/>
    <property type="match status" value="1"/>
</dbReference>
<evidence type="ECO:0000256" key="4">
    <source>
        <dbReference type="ARBA" id="ARBA00022402"/>
    </source>
</evidence>
<accession>A0A2A2LMJ4</accession>
<evidence type="ECO:0000256" key="15">
    <source>
        <dbReference type="ARBA" id="ARBA00046881"/>
    </source>
</evidence>
<keyword evidence="10" id="KW-0408">Iron</keyword>
<dbReference type="Proteomes" id="UP000218231">
    <property type="component" value="Unassembled WGS sequence"/>
</dbReference>
<dbReference type="FunFam" id="1.20.1440.230:FF:000001">
    <property type="entry name" value="Mitochondrial NADH dehydrogenase flavoprotein 1"/>
    <property type="match status" value="1"/>
</dbReference>
<dbReference type="FunFam" id="3.10.20.600:FF:000001">
    <property type="entry name" value="NADH dehydrogenase [ubiquinone] flavoprotein 1, mitochondrial"/>
    <property type="match status" value="1"/>
</dbReference>
<dbReference type="GO" id="GO:0006120">
    <property type="term" value="P:mitochondrial electron transport, NADH to ubiquinone"/>
    <property type="evidence" value="ECO:0007669"/>
    <property type="project" value="UniProtKB-ARBA"/>
</dbReference>